<dbReference type="RefSeq" id="WP_100116984.1">
    <property type="nucleotide sequence ID" value="NZ_MEIV01000075.1"/>
</dbReference>
<evidence type="ECO:0008006" key="3">
    <source>
        <dbReference type="Google" id="ProtNLM"/>
    </source>
</evidence>
<organism evidence="1 2">
    <name type="scientific">Snodgrassella alvi</name>
    <dbReference type="NCBI Taxonomy" id="1196083"/>
    <lineage>
        <taxon>Bacteria</taxon>
        <taxon>Pseudomonadati</taxon>
        <taxon>Pseudomonadota</taxon>
        <taxon>Betaproteobacteria</taxon>
        <taxon>Neisseriales</taxon>
        <taxon>Neisseriaceae</taxon>
        <taxon>Snodgrassella</taxon>
    </lineage>
</organism>
<reference evidence="1 2" key="1">
    <citation type="journal article" date="2017" name="MBio">
        <title>Type VI secretion-mediated competition in the bee gut microbiome.</title>
        <authorList>
            <person name="Steele M.I."/>
            <person name="Kwong W.K."/>
            <person name="Powell J.E."/>
            <person name="Whiteley M."/>
            <person name="Moran N.A."/>
        </authorList>
    </citation>
    <scope>NUCLEOTIDE SEQUENCE [LARGE SCALE GENOMIC DNA]</scope>
    <source>
        <strain evidence="1 2">PEB0171</strain>
    </source>
</reference>
<dbReference type="AlphaFoldDB" id="A0A2N9Y1Y3"/>
<evidence type="ECO:0000313" key="2">
    <source>
        <dbReference type="Proteomes" id="UP000231094"/>
    </source>
</evidence>
<proteinExistence type="predicted"/>
<sequence length="127" mass="14710">MQIRITKIHFLIVVGIGVCLSGCSLPDWYNGEYAEREAIKKYLKADDDYYNAESPQMKELRKQNQSYCVDLASKPENRIQLRGSDKLFFNEPMFVLCMKNRGTPTYATYSSMQQEQLGSEFKTKSKN</sequence>
<protein>
    <recommendedName>
        <fullName evidence="3">Lipoprotein</fullName>
    </recommendedName>
</protein>
<dbReference type="Proteomes" id="UP000231094">
    <property type="component" value="Unassembled WGS sequence"/>
</dbReference>
<gene>
    <name evidence="1" type="ORF">BHC47_08350</name>
</gene>
<dbReference type="EMBL" id="MEIV01000075">
    <property type="protein sequence ID" value="PIT60743.1"/>
    <property type="molecule type" value="Genomic_DNA"/>
</dbReference>
<name>A0A2N9Y1Y3_9NEIS</name>
<evidence type="ECO:0000313" key="1">
    <source>
        <dbReference type="EMBL" id="PIT60743.1"/>
    </source>
</evidence>
<accession>A0A2N9Y1Y3</accession>
<comment type="caution">
    <text evidence="1">The sequence shown here is derived from an EMBL/GenBank/DDBJ whole genome shotgun (WGS) entry which is preliminary data.</text>
</comment>